<name>A0ABT4VHG9_9HYPH</name>
<keyword evidence="5" id="KW-0762">Sugar transport</keyword>
<evidence type="ECO:0000256" key="5">
    <source>
        <dbReference type="ARBA" id="ARBA00022597"/>
    </source>
</evidence>
<evidence type="ECO:0000259" key="10">
    <source>
        <dbReference type="PROSITE" id="PS50850"/>
    </source>
</evidence>
<dbReference type="InterPro" id="IPR036259">
    <property type="entry name" value="MFS_trans_sf"/>
</dbReference>
<proteinExistence type="inferred from homology"/>
<dbReference type="PANTHER" id="PTHR23535">
    <property type="entry name" value="SUGAR EFFLUX TRANSPORTER A-RELATED"/>
    <property type="match status" value="1"/>
</dbReference>
<dbReference type="RefSeq" id="WP_271087674.1">
    <property type="nucleotide sequence ID" value="NZ_JAPJZH010000001.1"/>
</dbReference>
<evidence type="ECO:0000256" key="9">
    <source>
        <dbReference type="SAM" id="Phobius"/>
    </source>
</evidence>
<feature type="transmembrane region" description="Helical" evidence="9">
    <location>
        <begin position="208"/>
        <end position="230"/>
    </location>
</feature>
<sequence>MAVRPDRQSLLILMLVFMGGLSASSLVPMMSLFIVEGLGREPWHVSIYSGIVIALTMTVNRLFGERIDRGTNVRQLLLVSIVCFLAGTTSLAFVQSYVLLVTGGALFLGLSNAALSTTFTYGRLHAEQSGLDTTIFNSWLRIAASLAWMIGPALSFTIIGIWGFQTTFIVSAILGLVWLAVWNFAVPKDFRSPPRQAKTEKGGLGSDRLLLIAAAACLFFSLTNSLYIMAMPLFFVQEVGLPYYAPGLSFSTKCFVEVPAIFAAGLLAKRIGERNVLYIAAIIAVATFMAISEIRTVPQMIAIAAFEGLYYGLFAGVGITFVQSFSGGRTGRATSMYVNSLFLGGAIGGISMGFVATGFDYRAVVFVSAGFAFCALLTLFATRGADSRRDATVTGTR</sequence>
<dbReference type="Gene3D" id="1.20.1250.20">
    <property type="entry name" value="MFS general substrate transporter like domains"/>
    <property type="match status" value="2"/>
</dbReference>
<evidence type="ECO:0000313" key="11">
    <source>
        <dbReference type="EMBL" id="MDA4844151.1"/>
    </source>
</evidence>
<keyword evidence="8 9" id="KW-0472">Membrane</keyword>
<feature type="transmembrane region" description="Helical" evidence="9">
    <location>
        <begin position="12"/>
        <end position="35"/>
    </location>
</feature>
<dbReference type="Pfam" id="PF07690">
    <property type="entry name" value="MFS_1"/>
    <property type="match status" value="1"/>
</dbReference>
<feature type="transmembrane region" description="Helical" evidence="9">
    <location>
        <begin position="361"/>
        <end position="381"/>
    </location>
</feature>
<feature type="transmembrane region" description="Helical" evidence="9">
    <location>
        <begin position="250"/>
        <end position="268"/>
    </location>
</feature>
<keyword evidence="12" id="KW-1185">Reference proteome</keyword>
<dbReference type="InterPro" id="IPR020846">
    <property type="entry name" value="MFS_dom"/>
</dbReference>
<feature type="transmembrane region" description="Helical" evidence="9">
    <location>
        <begin position="168"/>
        <end position="187"/>
    </location>
</feature>
<organism evidence="11 12">
    <name type="scientific">Hoeflea poritis</name>
    <dbReference type="NCBI Taxonomy" id="2993659"/>
    <lineage>
        <taxon>Bacteria</taxon>
        <taxon>Pseudomonadati</taxon>
        <taxon>Pseudomonadota</taxon>
        <taxon>Alphaproteobacteria</taxon>
        <taxon>Hyphomicrobiales</taxon>
        <taxon>Rhizobiaceae</taxon>
        <taxon>Hoeflea</taxon>
    </lineage>
</organism>
<keyword evidence="6 9" id="KW-0812">Transmembrane</keyword>
<feature type="transmembrane region" description="Helical" evidence="9">
    <location>
        <begin position="300"/>
        <end position="322"/>
    </location>
</feature>
<reference evidence="11" key="1">
    <citation type="submission" date="2022-11" db="EMBL/GenBank/DDBJ databases">
        <title>Hoeflea poritis sp. nov., isolated from scleractinian coral Porites lutea.</title>
        <authorList>
            <person name="Zhang G."/>
            <person name="Wei Q."/>
            <person name="Cai L."/>
        </authorList>
    </citation>
    <scope>NUCLEOTIDE SEQUENCE</scope>
    <source>
        <strain evidence="11">E7-10</strain>
    </source>
</reference>
<gene>
    <name evidence="11" type="ORF">OOZ53_02270</name>
</gene>
<keyword evidence="4" id="KW-1003">Cell membrane</keyword>
<feature type="transmembrane region" description="Helical" evidence="9">
    <location>
        <begin position="76"/>
        <end position="94"/>
    </location>
</feature>
<dbReference type="InterPro" id="IPR011701">
    <property type="entry name" value="MFS"/>
</dbReference>
<evidence type="ECO:0000256" key="4">
    <source>
        <dbReference type="ARBA" id="ARBA00022475"/>
    </source>
</evidence>
<comment type="similarity">
    <text evidence="2">Belongs to the major facilitator superfamily. Set transporter family.</text>
</comment>
<evidence type="ECO:0000256" key="1">
    <source>
        <dbReference type="ARBA" id="ARBA00004651"/>
    </source>
</evidence>
<keyword evidence="3" id="KW-0813">Transport</keyword>
<feature type="domain" description="Major facilitator superfamily (MFS) profile" evidence="10">
    <location>
        <begin position="209"/>
        <end position="397"/>
    </location>
</feature>
<comment type="caution">
    <text evidence="11">The sequence shown here is derived from an EMBL/GenBank/DDBJ whole genome shotgun (WGS) entry which is preliminary data.</text>
</comment>
<evidence type="ECO:0000256" key="3">
    <source>
        <dbReference type="ARBA" id="ARBA00022448"/>
    </source>
</evidence>
<feature type="transmembrane region" description="Helical" evidence="9">
    <location>
        <begin position="334"/>
        <end position="355"/>
    </location>
</feature>
<accession>A0ABT4VHG9</accession>
<evidence type="ECO:0000256" key="2">
    <source>
        <dbReference type="ARBA" id="ARBA00006523"/>
    </source>
</evidence>
<feature type="transmembrane region" description="Helical" evidence="9">
    <location>
        <begin position="275"/>
        <end position="294"/>
    </location>
</feature>
<dbReference type="EMBL" id="JAPJZH010000001">
    <property type="protein sequence ID" value="MDA4844151.1"/>
    <property type="molecule type" value="Genomic_DNA"/>
</dbReference>
<evidence type="ECO:0000256" key="6">
    <source>
        <dbReference type="ARBA" id="ARBA00022692"/>
    </source>
</evidence>
<dbReference type="SUPFAM" id="SSF103473">
    <property type="entry name" value="MFS general substrate transporter"/>
    <property type="match status" value="1"/>
</dbReference>
<feature type="transmembrane region" description="Helical" evidence="9">
    <location>
        <begin position="100"/>
        <end position="121"/>
    </location>
</feature>
<dbReference type="PANTHER" id="PTHR23535:SF2">
    <property type="entry name" value="SUGAR EFFLUX TRANSPORTER A-RELATED"/>
    <property type="match status" value="1"/>
</dbReference>
<dbReference type="Proteomes" id="UP001148313">
    <property type="component" value="Unassembled WGS sequence"/>
</dbReference>
<evidence type="ECO:0000256" key="7">
    <source>
        <dbReference type="ARBA" id="ARBA00022989"/>
    </source>
</evidence>
<feature type="transmembrane region" description="Helical" evidence="9">
    <location>
        <begin position="142"/>
        <end position="162"/>
    </location>
</feature>
<evidence type="ECO:0000313" key="12">
    <source>
        <dbReference type="Proteomes" id="UP001148313"/>
    </source>
</evidence>
<protein>
    <submittedName>
        <fullName evidence="11">MFS transporter</fullName>
    </submittedName>
</protein>
<feature type="transmembrane region" description="Helical" evidence="9">
    <location>
        <begin position="47"/>
        <end position="64"/>
    </location>
</feature>
<dbReference type="PROSITE" id="PS50850">
    <property type="entry name" value="MFS"/>
    <property type="match status" value="1"/>
</dbReference>
<comment type="subcellular location">
    <subcellularLocation>
        <location evidence="1">Cell membrane</location>
        <topology evidence="1">Multi-pass membrane protein</topology>
    </subcellularLocation>
</comment>
<evidence type="ECO:0000256" key="8">
    <source>
        <dbReference type="ARBA" id="ARBA00023136"/>
    </source>
</evidence>
<keyword evidence="7 9" id="KW-1133">Transmembrane helix</keyword>